<dbReference type="InterPro" id="IPR002641">
    <property type="entry name" value="PNPLA_dom"/>
</dbReference>
<reference evidence="6 7" key="1">
    <citation type="submission" date="2024-09" db="EMBL/GenBank/DDBJ databases">
        <authorList>
            <person name="Sun Q."/>
            <person name="Mori K."/>
        </authorList>
    </citation>
    <scope>NUCLEOTIDE SEQUENCE [LARGE SCALE GENOMIC DNA]</scope>
    <source>
        <strain evidence="6 7">CCM 7759</strain>
    </source>
</reference>
<keyword evidence="7" id="KW-1185">Reference proteome</keyword>
<keyword evidence="2 4" id="KW-0442">Lipid degradation</keyword>
<dbReference type="Pfam" id="PF01734">
    <property type="entry name" value="Patatin"/>
    <property type="match status" value="1"/>
</dbReference>
<dbReference type="InterPro" id="IPR016035">
    <property type="entry name" value="Acyl_Trfase/lysoPLipase"/>
</dbReference>
<feature type="domain" description="PNPLA" evidence="5">
    <location>
        <begin position="5"/>
        <end position="190"/>
    </location>
</feature>
<feature type="active site" description="Nucleophile" evidence="4">
    <location>
        <position position="38"/>
    </location>
</feature>
<evidence type="ECO:0000313" key="7">
    <source>
        <dbReference type="Proteomes" id="UP001589776"/>
    </source>
</evidence>
<organism evidence="6 7">
    <name type="scientific">Paenibacillus chartarius</name>
    <dbReference type="NCBI Taxonomy" id="747481"/>
    <lineage>
        <taxon>Bacteria</taxon>
        <taxon>Bacillati</taxon>
        <taxon>Bacillota</taxon>
        <taxon>Bacilli</taxon>
        <taxon>Bacillales</taxon>
        <taxon>Paenibacillaceae</taxon>
        <taxon>Paenibacillus</taxon>
    </lineage>
</organism>
<evidence type="ECO:0000256" key="2">
    <source>
        <dbReference type="ARBA" id="ARBA00022963"/>
    </source>
</evidence>
<evidence type="ECO:0000256" key="3">
    <source>
        <dbReference type="ARBA" id="ARBA00023098"/>
    </source>
</evidence>
<dbReference type="PROSITE" id="PS51257">
    <property type="entry name" value="PROKAR_LIPOPROTEIN"/>
    <property type="match status" value="1"/>
</dbReference>
<protein>
    <submittedName>
        <fullName evidence="6">Patatin-like phospholipase family protein</fullName>
    </submittedName>
</protein>
<dbReference type="RefSeq" id="WP_377469848.1">
    <property type="nucleotide sequence ID" value="NZ_JBHLWN010000031.1"/>
</dbReference>
<dbReference type="InterPro" id="IPR050301">
    <property type="entry name" value="NTE"/>
</dbReference>
<dbReference type="PANTHER" id="PTHR14226">
    <property type="entry name" value="NEUROPATHY TARGET ESTERASE/SWISS CHEESE D.MELANOGASTER"/>
    <property type="match status" value="1"/>
</dbReference>
<feature type="active site" description="Proton acceptor" evidence="4">
    <location>
        <position position="177"/>
    </location>
</feature>
<comment type="caution">
    <text evidence="6">The sequence shown here is derived from an EMBL/GenBank/DDBJ whole genome shotgun (WGS) entry which is preliminary data.</text>
</comment>
<feature type="short sequence motif" description="GXSXG" evidence="4">
    <location>
        <begin position="36"/>
        <end position="40"/>
    </location>
</feature>
<proteinExistence type="predicted"/>
<feature type="short sequence motif" description="DGA/G" evidence="4">
    <location>
        <begin position="177"/>
        <end position="179"/>
    </location>
</feature>
<keyword evidence="1 4" id="KW-0378">Hydrolase</keyword>
<evidence type="ECO:0000256" key="4">
    <source>
        <dbReference type="PROSITE-ProRule" id="PRU01161"/>
    </source>
</evidence>
<keyword evidence="3 4" id="KW-0443">Lipid metabolism</keyword>
<dbReference type="PANTHER" id="PTHR14226:SF29">
    <property type="entry name" value="NEUROPATHY TARGET ESTERASE SWS"/>
    <property type="match status" value="1"/>
</dbReference>
<feature type="short sequence motif" description="GXGXXG" evidence="4">
    <location>
        <begin position="9"/>
        <end position="14"/>
    </location>
</feature>
<name>A0ABV6DJ21_9BACL</name>
<dbReference type="PROSITE" id="PS51635">
    <property type="entry name" value="PNPLA"/>
    <property type="match status" value="1"/>
</dbReference>
<gene>
    <name evidence="6" type="ORF">ACFFK0_09240</name>
</gene>
<dbReference type="Gene3D" id="3.40.1090.10">
    <property type="entry name" value="Cytosolic phospholipase A2 catalytic domain"/>
    <property type="match status" value="2"/>
</dbReference>
<sequence length="300" mass="32163">MKIGLALGGGGIAGCAHLGVLMALEESGFDIHCVTGTSSGALIAALYAYGYSTRQMLGMVSEITPKMLDYDIAAVFRKLLRGNKVKLQGLAKGKKLYDFVFSKTGGGTGADAQRPAAFVAADLKGVKQVVFATQPLSGELPGREQINDFRLADAVMASCSIPLLFQPYRFGERLLVDGGVLNNCPVEEARALGADKIIAVDLTNIEHQETSYDSMINMLGRIVSIQLSMQVKQTCAQADVLLQPDGAGRVGMLDFRQTTSCIEDGYRYAKNSMGRIREALIPDLELPAMAEPMVPSLVLH</sequence>
<dbReference type="SUPFAM" id="SSF52151">
    <property type="entry name" value="FabD/lysophospholipase-like"/>
    <property type="match status" value="1"/>
</dbReference>
<evidence type="ECO:0000313" key="6">
    <source>
        <dbReference type="EMBL" id="MFC0212646.1"/>
    </source>
</evidence>
<dbReference type="EMBL" id="JBHLWN010000031">
    <property type="protein sequence ID" value="MFC0212646.1"/>
    <property type="molecule type" value="Genomic_DNA"/>
</dbReference>
<evidence type="ECO:0000256" key="1">
    <source>
        <dbReference type="ARBA" id="ARBA00022801"/>
    </source>
</evidence>
<dbReference type="Proteomes" id="UP001589776">
    <property type="component" value="Unassembled WGS sequence"/>
</dbReference>
<accession>A0ABV6DJ21</accession>
<evidence type="ECO:0000259" key="5">
    <source>
        <dbReference type="PROSITE" id="PS51635"/>
    </source>
</evidence>